<comment type="caution">
    <text evidence="6">The sequence shown here is derived from an EMBL/GenBank/DDBJ whole genome shotgun (WGS) entry which is preliminary data.</text>
</comment>
<dbReference type="GO" id="GO:0051301">
    <property type="term" value="P:cell division"/>
    <property type="evidence" value="ECO:0007669"/>
    <property type="project" value="UniProtKB-KW"/>
</dbReference>
<dbReference type="GO" id="GO:0000307">
    <property type="term" value="C:cyclin-dependent protein kinase holoenzyme complex"/>
    <property type="evidence" value="ECO:0000318"/>
    <property type="project" value="GO_Central"/>
</dbReference>
<organism evidence="6 7">
    <name type="scientific">Zostera marina</name>
    <name type="common">Eelgrass</name>
    <dbReference type="NCBI Taxonomy" id="29655"/>
    <lineage>
        <taxon>Eukaryota</taxon>
        <taxon>Viridiplantae</taxon>
        <taxon>Streptophyta</taxon>
        <taxon>Embryophyta</taxon>
        <taxon>Tracheophyta</taxon>
        <taxon>Spermatophyta</taxon>
        <taxon>Magnoliopsida</taxon>
        <taxon>Liliopsida</taxon>
        <taxon>Zosteraceae</taxon>
        <taxon>Zostera</taxon>
    </lineage>
</organism>
<evidence type="ECO:0000256" key="4">
    <source>
        <dbReference type="RuleBase" id="RU000383"/>
    </source>
</evidence>
<evidence type="ECO:0000256" key="3">
    <source>
        <dbReference type="ARBA" id="ARBA00023306"/>
    </source>
</evidence>
<evidence type="ECO:0000256" key="1">
    <source>
        <dbReference type="ARBA" id="ARBA00022618"/>
    </source>
</evidence>
<evidence type="ECO:0000313" key="7">
    <source>
        <dbReference type="Proteomes" id="UP000036987"/>
    </source>
</evidence>
<keyword evidence="2 4" id="KW-0195">Cyclin</keyword>
<feature type="domain" description="Cyclin-like" evidence="5">
    <location>
        <begin position="178"/>
        <end position="262"/>
    </location>
</feature>
<dbReference type="STRING" id="29655.A0A0K9P7P4"/>
<keyword evidence="3" id="KW-0131">Cell cycle</keyword>
<keyword evidence="7" id="KW-1185">Reference proteome</keyword>
<evidence type="ECO:0000313" key="6">
    <source>
        <dbReference type="EMBL" id="KMZ65061.1"/>
    </source>
</evidence>
<dbReference type="GO" id="GO:0005634">
    <property type="term" value="C:nucleus"/>
    <property type="evidence" value="ECO:0000318"/>
    <property type="project" value="GO_Central"/>
</dbReference>
<dbReference type="AlphaFoldDB" id="A0A0K9P7P4"/>
<dbReference type="OrthoDB" id="5590282at2759"/>
<dbReference type="PANTHER" id="PTHR10177">
    <property type="entry name" value="CYCLINS"/>
    <property type="match status" value="1"/>
</dbReference>
<dbReference type="PROSITE" id="PS00292">
    <property type="entry name" value="CYCLINS"/>
    <property type="match status" value="1"/>
</dbReference>
<dbReference type="InterPro" id="IPR039361">
    <property type="entry name" value="Cyclin"/>
</dbReference>
<gene>
    <name evidence="6" type="ORF">ZOSMA_33G00930</name>
</gene>
<evidence type="ECO:0000259" key="5">
    <source>
        <dbReference type="SMART" id="SM00385"/>
    </source>
</evidence>
<dbReference type="EMBL" id="LFYR01001077">
    <property type="protein sequence ID" value="KMZ65061.1"/>
    <property type="molecule type" value="Genomic_DNA"/>
</dbReference>
<sequence length="319" mass="36010">MKESRSPRNAEVAGTPPSKRVALADISIAVGKKTNSLSSSRIKGKYFGTSVKAPSMKKKKTTSISPHLADKILLEKSLNGGGSVVLPLTNSLSDAHLMEKRAHESGYTWTRDVIMGMGSIGDNFGIDRNHEDSHLCGTSSCDIYKHLRQAEMKKRPAVNFMEVVQKDINAGMRATLIDWLVEVAEEYRFVPDTLYLTVNYIDRYLSSNEMNRKRLQLLGVACMLIASKYEEICAPQVEKFCLVTDNTYFREEILQMEADVLKDLKFEMSAATIKSFLRYTTFFFIIFKHIMGQNILYMSCEIDLLDCISFSLQEICPCC</sequence>
<dbReference type="Gene3D" id="1.10.472.10">
    <property type="entry name" value="Cyclin-like"/>
    <property type="match status" value="1"/>
</dbReference>
<dbReference type="Pfam" id="PF00134">
    <property type="entry name" value="Cyclin_N"/>
    <property type="match status" value="1"/>
</dbReference>
<comment type="similarity">
    <text evidence="4">Belongs to the cyclin family.</text>
</comment>
<dbReference type="InterPro" id="IPR006671">
    <property type="entry name" value="Cyclin_N"/>
</dbReference>
<name>A0A0K9P7P4_ZOSMR</name>
<protein>
    <recommendedName>
        <fullName evidence="5">Cyclin-like domain-containing protein</fullName>
    </recommendedName>
</protein>
<dbReference type="GO" id="GO:0005737">
    <property type="term" value="C:cytoplasm"/>
    <property type="evidence" value="ECO:0000318"/>
    <property type="project" value="GO_Central"/>
</dbReference>
<dbReference type="GO" id="GO:0016538">
    <property type="term" value="F:cyclin-dependent protein serine/threonine kinase regulator activity"/>
    <property type="evidence" value="ECO:0000318"/>
    <property type="project" value="GO_Central"/>
</dbReference>
<proteinExistence type="inferred from homology"/>
<evidence type="ECO:0000256" key="2">
    <source>
        <dbReference type="ARBA" id="ARBA00023127"/>
    </source>
</evidence>
<accession>A0A0K9P7P4</accession>
<dbReference type="SUPFAM" id="SSF47954">
    <property type="entry name" value="Cyclin-like"/>
    <property type="match status" value="1"/>
</dbReference>
<reference evidence="7" key="1">
    <citation type="journal article" date="2016" name="Nature">
        <title>The genome of the seagrass Zostera marina reveals angiosperm adaptation to the sea.</title>
        <authorList>
            <person name="Olsen J.L."/>
            <person name="Rouze P."/>
            <person name="Verhelst B."/>
            <person name="Lin Y.-C."/>
            <person name="Bayer T."/>
            <person name="Collen J."/>
            <person name="Dattolo E."/>
            <person name="De Paoli E."/>
            <person name="Dittami S."/>
            <person name="Maumus F."/>
            <person name="Michel G."/>
            <person name="Kersting A."/>
            <person name="Lauritano C."/>
            <person name="Lohaus R."/>
            <person name="Toepel M."/>
            <person name="Tonon T."/>
            <person name="Vanneste K."/>
            <person name="Amirebrahimi M."/>
            <person name="Brakel J."/>
            <person name="Bostroem C."/>
            <person name="Chovatia M."/>
            <person name="Grimwood J."/>
            <person name="Jenkins J.W."/>
            <person name="Jueterbock A."/>
            <person name="Mraz A."/>
            <person name="Stam W.T."/>
            <person name="Tice H."/>
            <person name="Bornberg-Bauer E."/>
            <person name="Green P.J."/>
            <person name="Pearson G.A."/>
            <person name="Procaccini G."/>
            <person name="Duarte C.M."/>
            <person name="Schmutz J."/>
            <person name="Reusch T.B.H."/>
            <person name="Van de Peer Y."/>
        </authorList>
    </citation>
    <scope>NUCLEOTIDE SEQUENCE [LARGE SCALE GENOMIC DNA]</scope>
    <source>
        <strain evidence="7">cv. Finnish</strain>
    </source>
</reference>
<dbReference type="FunFam" id="1.10.472.10:FF:000001">
    <property type="entry name" value="G2/mitotic-specific cyclin"/>
    <property type="match status" value="1"/>
</dbReference>
<dbReference type="InterPro" id="IPR013763">
    <property type="entry name" value="Cyclin-like_dom"/>
</dbReference>
<dbReference type="InterPro" id="IPR048258">
    <property type="entry name" value="Cyclins_cyclin-box"/>
</dbReference>
<dbReference type="Proteomes" id="UP000036987">
    <property type="component" value="Unassembled WGS sequence"/>
</dbReference>
<dbReference type="GO" id="GO:0000082">
    <property type="term" value="P:G1/S transition of mitotic cell cycle"/>
    <property type="evidence" value="ECO:0000318"/>
    <property type="project" value="GO_Central"/>
</dbReference>
<keyword evidence="1" id="KW-0132">Cell division</keyword>
<dbReference type="SMART" id="SM00385">
    <property type="entry name" value="CYCLIN"/>
    <property type="match status" value="1"/>
</dbReference>
<dbReference type="InterPro" id="IPR036915">
    <property type="entry name" value="Cyclin-like_sf"/>
</dbReference>